<dbReference type="InterPro" id="IPR002577">
    <property type="entry name" value="HTH_HxlR"/>
</dbReference>
<sequence>MDSAVRHHKCSSVVHDVLNILSGKWSFAVLAELTRGKRRFNELRRNLGNVNTKGLTDTLRHLEETGMISRHVYPTVPVTVEYALTEKGKAFRSVFKEMASWGEKWLP</sequence>
<proteinExistence type="predicted"/>
<dbReference type="KEGG" id="bgy:BGLY_4099"/>
<dbReference type="InterPro" id="IPR036390">
    <property type="entry name" value="WH_DNA-bd_sf"/>
</dbReference>
<evidence type="ECO:0000256" key="1">
    <source>
        <dbReference type="ARBA" id="ARBA00023015"/>
    </source>
</evidence>
<dbReference type="SUPFAM" id="SSF46785">
    <property type="entry name" value="Winged helix' DNA-binding domain"/>
    <property type="match status" value="1"/>
</dbReference>
<evidence type="ECO:0000259" key="4">
    <source>
        <dbReference type="PROSITE" id="PS51118"/>
    </source>
</evidence>
<dbReference type="PROSITE" id="PS51118">
    <property type="entry name" value="HTH_HXLR"/>
    <property type="match status" value="1"/>
</dbReference>
<feature type="domain" description="HTH hxlR-type" evidence="4">
    <location>
        <begin position="10"/>
        <end position="107"/>
    </location>
</feature>
<organism evidence="5 6">
    <name type="scientific">Bacillus glycinifermentans</name>
    <dbReference type="NCBI Taxonomy" id="1664069"/>
    <lineage>
        <taxon>Bacteria</taxon>
        <taxon>Bacillati</taxon>
        <taxon>Bacillota</taxon>
        <taxon>Bacilli</taxon>
        <taxon>Bacillales</taxon>
        <taxon>Bacillaceae</taxon>
        <taxon>Bacillus</taxon>
    </lineage>
</organism>
<keyword evidence="3" id="KW-0804">Transcription</keyword>
<dbReference type="PANTHER" id="PTHR33204:SF37">
    <property type="entry name" value="HTH-TYPE TRANSCRIPTIONAL REGULATOR YODB"/>
    <property type="match status" value="1"/>
</dbReference>
<keyword evidence="1" id="KW-0805">Transcription regulation</keyword>
<protein>
    <submittedName>
        <fullName evidence="5">Transcriptional regulator</fullName>
    </submittedName>
</protein>
<name>A0AAJ3Z1H9_9BACI</name>
<dbReference type="Proteomes" id="UP000288675">
    <property type="component" value="Chromosome"/>
</dbReference>
<gene>
    <name evidence="5" type="ORF">EQZ20_20825</name>
</gene>
<dbReference type="EMBL" id="CP035232">
    <property type="protein sequence ID" value="QAT67081.1"/>
    <property type="molecule type" value="Genomic_DNA"/>
</dbReference>
<dbReference type="GeneID" id="82855126"/>
<dbReference type="Gene3D" id="1.10.10.10">
    <property type="entry name" value="Winged helix-like DNA-binding domain superfamily/Winged helix DNA-binding domain"/>
    <property type="match status" value="1"/>
</dbReference>
<dbReference type="RefSeq" id="WP_046131845.1">
    <property type="nucleotide sequence ID" value="NZ_CP035232.1"/>
</dbReference>
<dbReference type="GO" id="GO:0003677">
    <property type="term" value="F:DNA binding"/>
    <property type="evidence" value="ECO:0007669"/>
    <property type="project" value="UniProtKB-KW"/>
</dbReference>
<evidence type="ECO:0000313" key="6">
    <source>
        <dbReference type="Proteomes" id="UP000288675"/>
    </source>
</evidence>
<evidence type="ECO:0000256" key="3">
    <source>
        <dbReference type="ARBA" id="ARBA00023163"/>
    </source>
</evidence>
<dbReference type="Pfam" id="PF01638">
    <property type="entry name" value="HxlR"/>
    <property type="match status" value="1"/>
</dbReference>
<dbReference type="AlphaFoldDB" id="A0AAJ3Z1H9"/>
<evidence type="ECO:0000256" key="2">
    <source>
        <dbReference type="ARBA" id="ARBA00023125"/>
    </source>
</evidence>
<accession>A0AAJ3Z1H9</accession>
<keyword evidence="2" id="KW-0238">DNA-binding</keyword>
<evidence type="ECO:0000313" key="5">
    <source>
        <dbReference type="EMBL" id="QAT67081.1"/>
    </source>
</evidence>
<dbReference type="PANTHER" id="PTHR33204">
    <property type="entry name" value="TRANSCRIPTIONAL REGULATOR, MARR FAMILY"/>
    <property type="match status" value="1"/>
</dbReference>
<reference evidence="5 6" key="1">
    <citation type="submission" date="2019-01" db="EMBL/GenBank/DDBJ databases">
        <title>Genome sequence of Bacillus glycinifermentans SRCM103574.</title>
        <authorList>
            <person name="Kong H.-J."/>
            <person name="Jeong S.-Y."/>
            <person name="Jeong D.-Y."/>
        </authorList>
    </citation>
    <scope>NUCLEOTIDE SEQUENCE [LARGE SCALE GENOMIC DNA]</scope>
    <source>
        <strain evidence="5 6">SRCM103574</strain>
    </source>
</reference>
<dbReference type="InterPro" id="IPR036388">
    <property type="entry name" value="WH-like_DNA-bd_sf"/>
</dbReference>